<evidence type="ECO:0000256" key="2">
    <source>
        <dbReference type="ARBA" id="ARBA00005695"/>
    </source>
</evidence>
<feature type="domain" description="Solute-binding protein family 5" evidence="6">
    <location>
        <begin position="82"/>
        <end position="473"/>
    </location>
</feature>
<dbReference type="Pfam" id="PF00496">
    <property type="entry name" value="SBP_bac_5"/>
    <property type="match status" value="1"/>
</dbReference>
<name>A0ABV1GIV2_9FIRM</name>
<dbReference type="InterPro" id="IPR023765">
    <property type="entry name" value="SBP_5_CS"/>
</dbReference>
<evidence type="ECO:0000256" key="1">
    <source>
        <dbReference type="ARBA" id="ARBA00004193"/>
    </source>
</evidence>
<accession>A0ABV1GIV2</accession>
<dbReference type="PANTHER" id="PTHR30290">
    <property type="entry name" value="PERIPLASMIC BINDING COMPONENT OF ABC TRANSPORTER"/>
    <property type="match status" value="1"/>
</dbReference>
<dbReference type="EMBL" id="JBBMFA010000116">
    <property type="protein sequence ID" value="MEQ2521786.1"/>
    <property type="molecule type" value="Genomic_DNA"/>
</dbReference>
<dbReference type="Gene3D" id="3.10.105.10">
    <property type="entry name" value="Dipeptide-binding Protein, Domain 3"/>
    <property type="match status" value="1"/>
</dbReference>
<gene>
    <name evidence="7" type="ORF">WMO24_15320</name>
</gene>
<keyword evidence="3" id="KW-0813">Transport</keyword>
<reference evidence="7 8" key="1">
    <citation type="submission" date="2024-03" db="EMBL/GenBank/DDBJ databases">
        <title>Human intestinal bacterial collection.</title>
        <authorList>
            <person name="Pauvert C."/>
            <person name="Hitch T.C.A."/>
            <person name="Clavel T."/>
        </authorList>
    </citation>
    <scope>NUCLEOTIDE SEQUENCE [LARGE SCALE GENOMIC DNA]</scope>
    <source>
        <strain evidence="7 8">CLA-JM-H11</strain>
    </source>
</reference>
<dbReference type="Gene3D" id="3.90.76.10">
    <property type="entry name" value="Dipeptide-binding Protein, Domain 1"/>
    <property type="match status" value="1"/>
</dbReference>
<dbReference type="PIRSF" id="PIRSF002741">
    <property type="entry name" value="MppA"/>
    <property type="match status" value="1"/>
</dbReference>
<keyword evidence="8" id="KW-1185">Reference proteome</keyword>
<comment type="caution">
    <text evidence="7">The sequence shown here is derived from an EMBL/GenBank/DDBJ whole genome shotgun (WGS) entry which is preliminary data.</text>
</comment>
<dbReference type="CDD" id="cd08504">
    <property type="entry name" value="PBP2_OppA"/>
    <property type="match status" value="1"/>
</dbReference>
<dbReference type="PROSITE" id="PS01040">
    <property type="entry name" value="SBP_BACTERIAL_5"/>
    <property type="match status" value="1"/>
</dbReference>
<keyword evidence="4 5" id="KW-0732">Signal</keyword>
<evidence type="ECO:0000256" key="4">
    <source>
        <dbReference type="ARBA" id="ARBA00022729"/>
    </source>
</evidence>
<dbReference type="PROSITE" id="PS51257">
    <property type="entry name" value="PROKAR_LIPOPROTEIN"/>
    <property type="match status" value="1"/>
</dbReference>
<feature type="chain" id="PRO_5046160609" evidence="5">
    <location>
        <begin position="21"/>
        <end position="551"/>
    </location>
</feature>
<evidence type="ECO:0000256" key="3">
    <source>
        <dbReference type="ARBA" id="ARBA00022448"/>
    </source>
</evidence>
<comment type="similarity">
    <text evidence="2">Belongs to the bacterial solute-binding protein 5 family.</text>
</comment>
<dbReference type="SUPFAM" id="SSF53850">
    <property type="entry name" value="Periplasmic binding protein-like II"/>
    <property type="match status" value="1"/>
</dbReference>
<comment type="subcellular location">
    <subcellularLocation>
        <location evidence="1">Cell membrane</location>
        <topology evidence="1">Lipid-anchor</topology>
    </subcellularLocation>
</comment>
<dbReference type="Gene3D" id="3.40.190.10">
    <property type="entry name" value="Periplasmic binding protein-like II"/>
    <property type="match status" value="1"/>
</dbReference>
<organism evidence="7 8">
    <name type="scientific">Ruthenibacterium intestinale</name>
    <dbReference type="NCBI Taxonomy" id="3133163"/>
    <lineage>
        <taxon>Bacteria</taxon>
        <taxon>Bacillati</taxon>
        <taxon>Bacillota</taxon>
        <taxon>Clostridia</taxon>
        <taxon>Eubacteriales</taxon>
        <taxon>Oscillospiraceae</taxon>
        <taxon>Ruthenibacterium</taxon>
    </lineage>
</organism>
<feature type="signal peptide" evidence="5">
    <location>
        <begin position="1"/>
        <end position="20"/>
    </location>
</feature>
<evidence type="ECO:0000256" key="5">
    <source>
        <dbReference type="SAM" id="SignalP"/>
    </source>
</evidence>
<evidence type="ECO:0000259" key="6">
    <source>
        <dbReference type="Pfam" id="PF00496"/>
    </source>
</evidence>
<proteinExistence type="inferred from homology"/>
<dbReference type="PANTHER" id="PTHR30290:SF10">
    <property type="entry name" value="PERIPLASMIC OLIGOPEPTIDE-BINDING PROTEIN-RELATED"/>
    <property type="match status" value="1"/>
</dbReference>
<dbReference type="Proteomes" id="UP001477672">
    <property type="component" value="Unassembled WGS sequence"/>
</dbReference>
<dbReference type="InterPro" id="IPR030678">
    <property type="entry name" value="Peptide/Ni-bd"/>
</dbReference>
<evidence type="ECO:0000313" key="7">
    <source>
        <dbReference type="EMBL" id="MEQ2521786.1"/>
    </source>
</evidence>
<dbReference type="RefSeq" id="WP_349217260.1">
    <property type="nucleotide sequence ID" value="NZ_JBBMFA010000116.1"/>
</dbReference>
<dbReference type="InterPro" id="IPR039424">
    <property type="entry name" value="SBP_5"/>
</dbReference>
<evidence type="ECO:0000313" key="8">
    <source>
        <dbReference type="Proteomes" id="UP001477672"/>
    </source>
</evidence>
<dbReference type="InterPro" id="IPR000914">
    <property type="entry name" value="SBP_5_dom"/>
</dbReference>
<protein>
    <submittedName>
        <fullName evidence="7">Peptide ABC transporter substrate-binding protein</fullName>
    </submittedName>
</protein>
<sequence>MKKLAALLACVLALSLGLTACGGSSASGSTTSAAATSGEKQLVVQLGPDPETLDPALNSAIDGANMILFAFDTLLGVDEDLNVVPALAESWEESEDGMTWTFHLREGLKWSDGSELNAEDFVYSWQRMADPETAAPYAETVLGMVKNFNEISTGEMEPSELGVSAPDANTFVVELGQPCTYFDKIASFVASSPVQQETVEANGDAWAVDPSTYVSSGAFMMTEWVPGSHITYTKNPNYWDADSIKLDSIKCLLIEDMNAALSAYETGEALMIKSVPTEEMASLEGRDDFYVDPLLGTYYISLQTEKEPFNNRDVREALSLAIDRDYVANTIMQGTYSPAGNLIGPGITDADGSSFMENANGGEEYISTDPADFEANLEKAKQLMADAGYPNGEGFPVIEYLVNDQGYHKALAEYLQKAWGELGITMEVKTAEWQSVTATRRAGDFDTARNGWVFDYNDPSSMFDLFYTGNGNNDGKYSNAEYDAQMDISRTTTDVEERFAALHKAEDIIMADAGMIPVAFYNDYYLQSDKITGSWHSPYGYWYFQYADIAE</sequence>